<dbReference type="GO" id="GO:0016020">
    <property type="term" value="C:membrane"/>
    <property type="evidence" value="ECO:0007669"/>
    <property type="project" value="InterPro"/>
</dbReference>
<feature type="transmembrane region" description="Helical" evidence="1">
    <location>
        <begin position="112"/>
        <end position="131"/>
    </location>
</feature>
<keyword evidence="1" id="KW-0472">Membrane</keyword>
<dbReference type="OrthoDB" id="5295733at2"/>
<reference evidence="2 3" key="1">
    <citation type="submission" date="2018-04" db="EMBL/GenBank/DDBJ databases">
        <title>Camelliibacillus theae gen. nov., sp. nov., isolated from Pu'er tea.</title>
        <authorList>
            <person name="Niu L."/>
        </authorList>
    </citation>
    <scope>NUCLEOTIDE SEQUENCE [LARGE SCALE GENOMIC DNA]</scope>
    <source>
        <strain evidence="2 3">T8</strain>
    </source>
</reference>
<gene>
    <name evidence="2" type="ORF">DCC39_13810</name>
</gene>
<dbReference type="Proteomes" id="UP000245998">
    <property type="component" value="Unassembled WGS sequence"/>
</dbReference>
<dbReference type="InterPro" id="IPR005496">
    <property type="entry name" value="Integral_membrane_TerC"/>
</dbReference>
<comment type="caution">
    <text evidence="2">The sequence shown here is derived from an EMBL/GenBank/DDBJ whole genome shotgun (WGS) entry which is preliminary data.</text>
</comment>
<feature type="transmembrane region" description="Helical" evidence="1">
    <location>
        <begin position="137"/>
        <end position="158"/>
    </location>
</feature>
<proteinExistence type="predicted"/>
<dbReference type="AlphaFoldDB" id="A0A2U1JW40"/>
<evidence type="ECO:0000313" key="2">
    <source>
        <dbReference type="EMBL" id="PWA09038.1"/>
    </source>
</evidence>
<protein>
    <recommendedName>
        <fullName evidence="4">Tellurium resistance protein TerC</fullName>
    </recommendedName>
</protein>
<feature type="transmembrane region" description="Helical" evidence="1">
    <location>
        <begin position="209"/>
        <end position="230"/>
    </location>
</feature>
<organism evidence="2 3">
    <name type="scientific">Pueribacillus theae</name>
    <dbReference type="NCBI Taxonomy" id="2171751"/>
    <lineage>
        <taxon>Bacteria</taxon>
        <taxon>Bacillati</taxon>
        <taxon>Bacillota</taxon>
        <taxon>Bacilli</taxon>
        <taxon>Bacillales</taxon>
        <taxon>Bacillaceae</taxon>
        <taxon>Pueribacillus</taxon>
    </lineage>
</organism>
<feature type="transmembrane region" description="Helical" evidence="1">
    <location>
        <begin position="69"/>
        <end position="91"/>
    </location>
</feature>
<sequence length="235" mass="25845">MQSIIQLTLLILINDIDNVLIFAALLRKHCYDDYPKAMFLVKSMAIVLLTVTRSFSVAAVQFLTSLPGFHLITGVVVLWIGIRMALAAGGIEGRHPFSTGKGHPPTPLYQMIFIILLTDFAISIDTVILAAGLAENLFQAVVSLSLSLFIIFSLLSALSRIVHTVFWLQIIAGGILAQVSVLTMAKEPSILHGLDRLQHYFRDVNTENITHMLAIDAAIIVVLLGVIRLIKTKQF</sequence>
<dbReference type="Pfam" id="PF03741">
    <property type="entry name" value="TerC"/>
    <property type="match status" value="1"/>
</dbReference>
<dbReference type="EMBL" id="QCZG01000032">
    <property type="protein sequence ID" value="PWA09038.1"/>
    <property type="molecule type" value="Genomic_DNA"/>
</dbReference>
<keyword evidence="1" id="KW-0812">Transmembrane</keyword>
<evidence type="ECO:0008006" key="4">
    <source>
        <dbReference type="Google" id="ProtNLM"/>
    </source>
</evidence>
<feature type="transmembrane region" description="Helical" evidence="1">
    <location>
        <begin position="165"/>
        <end position="185"/>
    </location>
</feature>
<keyword evidence="1" id="KW-1133">Transmembrane helix</keyword>
<feature type="transmembrane region" description="Helical" evidence="1">
    <location>
        <begin position="6"/>
        <end position="27"/>
    </location>
</feature>
<feature type="transmembrane region" description="Helical" evidence="1">
    <location>
        <begin position="39"/>
        <end position="63"/>
    </location>
</feature>
<keyword evidence="3" id="KW-1185">Reference proteome</keyword>
<dbReference type="RefSeq" id="WP_116555486.1">
    <property type="nucleotide sequence ID" value="NZ_QCZG01000032.1"/>
</dbReference>
<evidence type="ECO:0000256" key="1">
    <source>
        <dbReference type="SAM" id="Phobius"/>
    </source>
</evidence>
<evidence type="ECO:0000313" key="3">
    <source>
        <dbReference type="Proteomes" id="UP000245998"/>
    </source>
</evidence>
<name>A0A2U1JW40_9BACI</name>
<accession>A0A2U1JW40</accession>